<evidence type="ECO:0000256" key="1">
    <source>
        <dbReference type="ARBA" id="ARBA00022691"/>
    </source>
</evidence>
<dbReference type="GO" id="GO:0051536">
    <property type="term" value="F:iron-sulfur cluster binding"/>
    <property type="evidence" value="ECO:0007669"/>
    <property type="project" value="UniProtKB-KW"/>
</dbReference>
<keyword evidence="1" id="KW-0949">S-adenosyl-L-methionine</keyword>
<dbReference type="EMBL" id="SOIP01000352">
    <property type="protein sequence ID" value="TET80272.1"/>
    <property type="molecule type" value="Genomic_DNA"/>
</dbReference>
<dbReference type="SFLD" id="SFLDG01098">
    <property type="entry name" value="Uncharacterised_Radical_SAM_Su"/>
    <property type="match status" value="1"/>
</dbReference>
<evidence type="ECO:0000313" key="6">
    <source>
        <dbReference type="EMBL" id="TET80272.1"/>
    </source>
</evidence>
<dbReference type="SMART" id="SM00729">
    <property type="entry name" value="Elp3"/>
    <property type="match status" value="1"/>
</dbReference>
<dbReference type="InterPro" id="IPR006638">
    <property type="entry name" value="Elp3/MiaA/NifB-like_rSAM"/>
</dbReference>
<evidence type="ECO:0000256" key="3">
    <source>
        <dbReference type="ARBA" id="ARBA00023004"/>
    </source>
</evidence>
<evidence type="ECO:0000256" key="2">
    <source>
        <dbReference type="ARBA" id="ARBA00022723"/>
    </source>
</evidence>
<dbReference type="Proteomes" id="UP000315534">
    <property type="component" value="Unassembled WGS sequence"/>
</dbReference>
<keyword evidence="4" id="KW-0411">Iron-sulfur</keyword>
<reference evidence="6 7" key="1">
    <citation type="submission" date="2019-03" db="EMBL/GenBank/DDBJ databases">
        <title>Metabolic potential of uncultured bacteria and archaea associated with petroleum seepage in deep-sea sediments.</title>
        <authorList>
            <person name="Dong X."/>
            <person name="Hubert C."/>
        </authorList>
    </citation>
    <scope>NUCLEOTIDE SEQUENCE [LARGE SCALE GENOMIC DNA]</scope>
    <source>
        <strain evidence="6">E29_bin36</strain>
    </source>
</reference>
<dbReference type="InterPro" id="IPR013785">
    <property type="entry name" value="Aldolase_TIM"/>
</dbReference>
<organism evidence="6 7">
    <name type="scientific">candidate division TA06 bacterium</name>
    <dbReference type="NCBI Taxonomy" id="2250710"/>
    <lineage>
        <taxon>Bacteria</taxon>
        <taxon>Bacteria division TA06</taxon>
    </lineage>
</organism>
<evidence type="ECO:0000259" key="5">
    <source>
        <dbReference type="PROSITE" id="PS51918"/>
    </source>
</evidence>
<dbReference type="AlphaFoldDB" id="A0A523XM24"/>
<comment type="caution">
    <text evidence="6">The sequence shown here is derived from an EMBL/GenBank/DDBJ whole genome shotgun (WGS) entry which is preliminary data.</text>
</comment>
<keyword evidence="2" id="KW-0479">Metal-binding</keyword>
<dbReference type="PROSITE" id="PS51918">
    <property type="entry name" value="RADICAL_SAM"/>
    <property type="match status" value="1"/>
</dbReference>
<dbReference type="Gene3D" id="3.20.20.70">
    <property type="entry name" value="Aldolase class I"/>
    <property type="match status" value="1"/>
</dbReference>
<gene>
    <name evidence="6" type="ORF">E3J38_05905</name>
</gene>
<dbReference type="SUPFAM" id="SSF102114">
    <property type="entry name" value="Radical SAM enzymes"/>
    <property type="match status" value="1"/>
</dbReference>
<protein>
    <submittedName>
        <fullName evidence="6">Radical SAM protein</fullName>
    </submittedName>
</protein>
<proteinExistence type="predicted"/>
<dbReference type="GO" id="GO:0003824">
    <property type="term" value="F:catalytic activity"/>
    <property type="evidence" value="ECO:0007669"/>
    <property type="project" value="InterPro"/>
</dbReference>
<dbReference type="InterPro" id="IPR007197">
    <property type="entry name" value="rSAM"/>
</dbReference>
<keyword evidence="3" id="KW-0408">Iron</keyword>
<dbReference type="InterPro" id="IPR058240">
    <property type="entry name" value="rSAM_sf"/>
</dbReference>
<sequence length="344" mass="39158">MNNMESPEYMRMSLAAAMTLGFKEGRFYRGATLPCVNLLLTYDEGCVGACSYCGLSRKREGDYPEKSFIRVSWPTYETDDIVDKMLEKKDKLKRVCISMVTNKKAVHDTIDVTERIRAKTNLPISLLITPTLLSREDLVNFKKSGAEMIGVAVDAVTPELFDSHRGKGIKGPHRWEKYWEVTGQALEIFGENMVGVHLIVGLGETEREMAKTIQKVKDMGARTHLFSFFPEEGSKLEKHPQPPAGQFRRMQFVRFLVDECFSTEGEFVYDENDRVVAFGLNEEELNLLTDLGTPFMTSGCPDEKGEVACNRPYGDSMPGPDIRSFPFWPKKEDLEKIRRELETY</sequence>
<dbReference type="SFLD" id="SFLDS00029">
    <property type="entry name" value="Radical_SAM"/>
    <property type="match status" value="1"/>
</dbReference>
<dbReference type="Pfam" id="PF04055">
    <property type="entry name" value="Radical_SAM"/>
    <property type="match status" value="1"/>
</dbReference>
<evidence type="ECO:0000313" key="7">
    <source>
        <dbReference type="Proteomes" id="UP000315534"/>
    </source>
</evidence>
<feature type="domain" description="Radical SAM core" evidence="5">
    <location>
        <begin position="28"/>
        <end position="266"/>
    </location>
</feature>
<dbReference type="CDD" id="cd01335">
    <property type="entry name" value="Radical_SAM"/>
    <property type="match status" value="1"/>
</dbReference>
<dbReference type="GO" id="GO:0046872">
    <property type="term" value="F:metal ion binding"/>
    <property type="evidence" value="ECO:0007669"/>
    <property type="project" value="UniProtKB-KW"/>
</dbReference>
<accession>A0A523XM24</accession>
<name>A0A523XM24_UNCT6</name>
<evidence type="ECO:0000256" key="4">
    <source>
        <dbReference type="ARBA" id="ARBA00023014"/>
    </source>
</evidence>